<keyword evidence="3" id="KW-1185">Reference proteome</keyword>
<dbReference type="RefSeq" id="XP_045545607.1">
    <property type="nucleotide sequence ID" value="XM_045689651.1"/>
</dbReference>
<dbReference type="InterPro" id="IPR003961">
    <property type="entry name" value="FN3_dom"/>
</dbReference>
<protein>
    <submittedName>
        <fullName evidence="4">Fibronectin type III and SPRY domain-containing protein 2 isoform X3</fullName>
    </submittedName>
</protein>
<feature type="compositionally biased region" description="Polar residues" evidence="1">
    <location>
        <begin position="61"/>
        <end position="75"/>
    </location>
</feature>
<dbReference type="Gene3D" id="2.60.120.920">
    <property type="match status" value="1"/>
</dbReference>
<proteinExistence type="predicted"/>
<feature type="domain" description="Fibronectin type-III" evidence="2">
    <location>
        <begin position="386"/>
        <end position="478"/>
    </location>
</feature>
<gene>
    <name evidence="4" type="primary">LOC106562798</name>
</gene>
<dbReference type="InterPro" id="IPR013320">
    <property type="entry name" value="ConA-like_dom_sf"/>
</dbReference>
<evidence type="ECO:0000313" key="4">
    <source>
        <dbReference type="RefSeq" id="XP_045545607.1"/>
    </source>
</evidence>
<dbReference type="Proteomes" id="UP001652741">
    <property type="component" value="Chromosome ssa11"/>
</dbReference>
<dbReference type="InterPro" id="IPR036116">
    <property type="entry name" value="FN3_sf"/>
</dbReference>
<dbReference type="InterPro" id="IPR050617">
    <property type="entry name" value="E3_ligase_FN3/SPRY"/>
</dbReference>
<dbReference type="SUPFAM" id="SSF49265">
    <property type="entry name" value="Fibronectin type III"/>
    <property type="match status" value="1"/>
</dbReference>
<organism evidence="3 4">
    <name type="scientific">Salmo salar</name>
    <name type="common">Atlantic salmon</name>
    <dbReference type="NCBI Taxonomy" id="8030"/>
    <lineage>
        <taxon>Eukaryota</taxon>
        <taxon>Metazoa</taxon>
        <taxon>Chordata</taxon>
        <taxon>Craniata</taxon>
        <taxon>Vertebrata</taxon>
        <taxon>Euteleostomi</taxon>
        <taxon>Actinopterygii</taxon>
        <taxon>Neopterygii</taxon>
        <taxon>Teleostei</taxon>
        <taxon>Protacanthopterygii</taxon>
        <taxon>Salmoniformes</taxon>
        <taxon>Salmonidae</taxon>
        <taxon>Salmoninae</taxon>
        <taxon>Salmo</taxon>
    </lineage>
</organism>
<dbReference type="PANTHER" id="PTHR24099:SF6">
    <property type="entry name" value="FIBRONECTIN TYPE III AND SPRY DOMAIN-CONTAINING PROTEIN 2"/>
    <property type="match status" value="1"/>
</dbReference>
<evidence type="ECO:0000313" key="3">
    <source>
        <dbReference type="Proteomes" id="UP001652741"/>
    </source>
</evidence>
<feature type="compositionally biased region" description="Basic and acidic residues" evidence="1">
    <location>
        <begin position="23"/>
        <end position="45"/>
    </location>
</feature>
<feature type="domain" description="Fibronectin type-III" evidence="2">
    <location>
        <begin position="285"/>
        <end position="385"/>
    </location>
</feature>
<evidence type="ECO:0000256" key="1">
    <source>
        <dbReference type="SAM" id="MobiDB-lite"/>
    </source>
</evidence>
<evidence type="ECO:0000259" key="2">
    <source>
        <dbReference type="PROSITE" id="PS50853"/>
    </source>
</evidence>
<sequence>MDLYEVYTGSRLDVITEEVLSGDEEHGEEHQEEVKEEEVNRDLPTKEAFVVVSERTETRELSSTSQRFSTDTNDSLRFEAYVPSSDEEGTPSPDSSVDGHEDVFEEHKESEALFGVTAQQKLNKVNNIRTKLEEKVVEMENFAGHLEEIFLTVEENFGRQEQHLEQHCNDVLQTLSHRYDERAAALGEEKKRKLESLYTQLLGCGRTLDASKDLIETAQELYRTEDKRLFLQAVMPTMKRIEEFAKEKPDLTLVTPLEFDMPLADLSDVKTMMDSINIVPAPSAPVINPQVSNSATRTSLRVCWSLFSDDSVEYYELYYRPVLEDTPAADSTKGPDVFNVKVKETHCSVGELLPNVQYEFWVTATNTTGISPASEKAVYVTVPSPPVIRQRECSSCPEAALIRWESGNTNPVDSYTVELSETGTDGQSGVNESIVAVPTCESLIQLQSGRQYLIYVRAVNIGGPSDRSEAFTVSTTGTIFHLLQDTAHPCLSISEDGFSMFYGDEELPLSAMTFDDNTFARHKYEFLHSGWSPDIRITVNPVRIGLSLNYERGILSFFNVDLEQHLHTFYCSFLHYVHPCFALDNPGALTVRTGVEAPQYVHLV</sequence>
<dbReference type="SUPFAM" id="SSF49899">
    <property type="entry name" value="Concanavalin A-like lectins/glucanases"/>
    <property type="match status" value="1"/>
</dbReference>
<reference evidence="4" key="1">
    <citation type="submission" date="2025-08" db="UniProtKB">
        <authorList>
            <consortium name="RefSeq"/>
        </authorList>
    </citation>
    <scope>IDENTIFICATION</scope>
</reference>
<dbReference type="PANTHER" id="PTHR24099">
    <property type="entry name" value="E3 UBIQUITIN-PROTEIN LIGASE TRIM36-RELATED"/>
    <property type="match status" value="1"/>
</dbReference>
<dbReference type="PROSITE" id="PS50853">
    <property type="entry name" value="FN3"/>
    <property type="match status" value="2"/>
</dbReference>
<dbReference type="Pfam" id="PF00041">
    <property type="entry name" value="fn3"/>
    <property type="match status" value="2"/>
</dbReference>
<dbReference type="InterPro" id="IPR013783">
    <property type="entry name" value="Ig-like_fold"/>
</dbReference>
<feature type="region of interest" description="Disordered" evidence="1">
    <location>
        <begin position="19"/>
        <end position="76"/>
    </location>
</feature>
<dbReference type="SMART" id="SM00060">
    <property type="entry name" value="FN3"/>
    <property type="match status" value="2"/>
</dbReference>
<accession>A0ABM3CGD4</accession>
<dbReference type="InterPro" id="IPR043136">
    <property type="entry name" value="B30.2/SPRY_sf"/>
</dbReference>
<dbReference type="CDD" id="cd00063">
    <property type="entry name" value="FN3"/>
    <property type="match status" value="2"/>
</dbReference>
<dbReference type="Gene3D" id="2.60.40.10">
    <property type="entry name" value="Immunoglobulins"/>
    <property type="match status" value="2"/>
</dbReference>
<name>A0ABM3CGD4_SALSA</name>
<dbReference type="GeneID" id="106562798"/>